<evidence type="ECO:0000256" key="3">
    <source>
        <dbReference type="ARBA" id="ARBA00023315"/>
    </source>
</evidence>
<dbReference type="InterPro" id="IPR013751">
    <property type="entry name" value="ACP_syn_III_N"/>
</dbReference>
<keyword evidence="3" id="KW-0012">Acyltransferase</keyword>
<evidence type="ECO:0000256" key="1">
    <source>
        <dbReference type="ARBA" id="ARBA00022490"/>
    </source>
</evidence>
<dbReference type="SUPFAM" id="SSF53901">
    <property type="entry name" value="Thiolase-like"/>
    <property type="match status" value="1"/>
</dbReference>
<evidence type="ECO:0000256" key="2">
    <source>
        <dbReference type="ARBA" id="ARBA00022679"/>
    </source>
</evidence>
<evidence type="ECO:0008006" key="7">
    <source>
        <dbReference type="Google" id="ProtNLM"/>
    </source>
</evidence>
<reference evidence="6" key="1">
    <citation type="submission" date="2014-02" db="EMBL/GenBank/DDBJ databases">
        <title>Streptomyces sp. WT6 mevalonate pathway gene cluster, complete sequence.</title>
        <authorList>
            <person name="Wang T."/>
            <person name="Qin Z."/>
        </authorList>
    </citation>
    <scope>NUCLEOTIDE SEQUENCE</scope>
    <source>
        <strain evidence="6">WT6</strain>
    </source>
</reference>
<dbReference type="AlphaFoldDB" id="A0A023PZS1"/>
<dbReference type="Pfam" id="PF08541">
    <property type="entry name" value="ACP_syn_III_C"/>
    <property type="match status" value="1"/>
</dbReference>
<dbReference type="InterPro" id="IPR013747">
    <property type="entry name" value="ACP_syn_III_C"/>
</dbReference>
<feature type="domain" description="Beta-ketoacyl-[acyl-carrier-protein] synthase III N-terminal" evidence="5">
    <location>
        <begin position="152"/>
        <end position="229"/>
    </location>
</feature>
<evidence type="ECO:0000259" key="4">
    <source>
        <dbReference type="Pfam" id="PF08541"/>
    </source>
</evidence>
<protein>
    <recommendedName>
        <fullName evidence="7">3-oxoacyl-ACP synthase</fullName>
    </recommendedName>
</protein>
<dbReference type="PANTHER" id="PTHR34069">
    <property type="entry name" value="3-OXOACYL-[ACYL-CARRIER-PROTEIN] SYNTHASE 3"/>
    <property type="match status" value="1"/>
</dbReference>
<dbReference type="NCBIfam" id="NF006829">
    <property type="entry name" value="PRK09352.1"/>
    <property type="match status" value="1"/>
</dbReference>
<evidence type="ECO:0000259" key="5">
    <source>
        <dbReference type="Pfam" id="PF08545"/>
    </source>
</evidence>
<evidence type="ECO:0000313" key="6">
    <source>
        <dbReference type="EMBL" id="AHX39397.1"/>
    </source>
</evidence>
<dbReference type="InterPro" id="IPR016039">
    <property type="entry name" value="Thiolase-like"/>
</dbReference>
<name>A0A023PZS1_9ACTN</name>
<accession>A0A023PZS1</accession>
<dbReference type="Gene3D" id="3.40.47.10">
    <property type="match status" value="1"/>
</dbReference>
<dbReference type="CDD" id="cd00830">
    <property type="entry name" value="KAS_III"/>
    <property type="match status" value="1"/>
</dbReference>
<feature type="domain" description="Beta-ketoacyl-[acyl-carrier-protein] synthase III C-terminal" evidence="4">
    <location>
        <begin position="267"/>
        <end position="354"/>
    </location>
</feature>
<organism evidence="6">
    <name type="scientific">Streptomyces sp. WT6</name>
    <dbReference type="NCBI Taxonomy" id="1486372"/>
    <lineage>
        <taxon>Bacteria</taxon>
        <taxon>Bacillati</taxon>
        <taxon>Actinomycetota</taxon>
        <taxon>Actinomycetes</taxon>
        <taxon>Kitasatosporales</taxon>
        <taxon>Streptomycetaceae</taxon>
        <taxon>Streptomyces</taxon>
    </lineage>
</organism>
<dbReference type="GO" id="GO:0044550">
    <property type="term" value="P:secondary metabolite biosynthetic process"/>
    <property type="evidence" value="ECO:0007669"/>
    <property type="project" value="TreeGrafter"/>
</dbReference>
<keyword evidence="1" id="KW-0963">Cytoplasm</keyword>
<keyword evidence="2" id="KW-0808">Transferase</keyword>
<proteinExistence type="predicted"/>
<dbReference type="EMBL" id="KJ411867">
    <property type="protein sequence ID" value="AHX39397.1"/>
    <property type="molecule type" value="Genomic_DNA"/>
</dbReference>
<dbReference type="GO" id="GO:0004315">
    <property type="term" value="F:3-oxoacyl-[acyl-carrier-protein] synthase activity"/>
    <property type="evidence" value="ECO:0007669"/>
    <property type="project" value="InterPro"/>
</dbReference>
<gene>
    <name evidence="6" type="ORF">wt6.20c</name>
</gene>
<sequence length="357" mass="37267">MSSRCYDDAATGPLVITELRCPRSLLGFPERLMPSPVRIARSGRTQPGARLAGLGAYRPSMIVDNSEAASRAEVSAEWIAQRVGVLERRYAGSRETVVSMATAAAKGALADCGLSPDDVDVVLLATCSVPSPMPNGASQVAAALGCSSSAAFDVNAACSGFSHSLALADSLVRSGTARHVLAVASERMSDWVASSDRNTGPIFADGAAAALVLPSERPEIFPVAWGSDGSLAHLITIDPVTRQMTMQGRKVFRWTTSALMPVIHSACDRAGITLAQLRAFVPHQANLRIIELLSAAIGAKDLIVADDVVHAGNTCAASVPLALYELVQRGDIRSGDPILLFGFGAGLTYAAQVVLCP</sequence>
<dbReference type="GO" id="GO:0006633">
    <property type="term" value="P:fatty acid biosynthetic process"/>
    <property type="evidence" value="ECO:0007669"/>
    <property type="project" value="InterPro"/>
</dbReference>
<dbReference type="Pfam" id="PF08545">
    <property type="entry name" value="ACP_syn_III"/>
    <property type="match status" value="1"/>
</dbReference>
<dbReference type="PANTHER" id="PTHR34069:SF2">
    <property type="entry name" value="BETA-KETOACYL-[ACYL-CARRIER-PROTEIN] SYNTHASE III"/>
    <property type="match status" value="1"/>
</dbReference>